<evidence type="ECO:0000256" key="2">
    <source>
        <dbReference type="ARBA" id="ARBA00022737"/>
    </source>
</evidence>
<keyword evidence="1" id="KW-0433">Leucine-rich repeat</keyword>
<keyword evidence="5" id="KW-1185">Reference proteome</keyword>
<dbReference type="GO" id="GO:0005737">
    <property type="term" value="C:cytoplasm"/>
    <property type="evidence" value="ECO:0007669"/>
    <property type="project" value="TreeGrafter"/>
</dbReference>
<evidence type="ECO:0000313" key="5">
    <source>
        <dbReference type="Proteomes" id="UP000265618"/>
    </source>
</evidence>
<proteinExistence type="predicted"/>
<dbReference type="EMBL" id="BDIP01000549">
    <property type="protein sequence ID" value="GIQ81972.1"/>
    <property type="molecule type" value="Genomic_DNA"/>
</dbReference>
<reference evidence="3" key="1">
    <citation type="submission" date="2016-10" db="EMBL/GenBank/DDBJ databases">
        <authorList>
            <person name="Tanifuji G."/>
            <person name="Kume K."/>
            <person name="Nakayama T."/>
            <person name="Takabayashi S."/>
            <person name="Hashimoto T."/>
        </authorList>
    </citation>
    <scope>NUCLEOTIDE SEQUENCE</scope>
    <source>
        <strain evidence="3">NY0173</strain>
    </source>
</reference>
<dbReference type="PANTHER" id="PTHR48051">
    <property type="match status" value="1"/>
</dbReference>
<reference evidence="3 5" key="2">
    <citation type="journal article" date="2018" name="PLoS ONE">
        <title>The draft genome of Kipferlia bialata reveals reductive genome evolution in fornicate parasites.</title>
        <authorList>
            <person name="Tanifuji G."/>
            <person name="Takabayashi S."/>
            <person name="Kume K."/>
            <person name="Takagi M."/>
            <person name="Nakayama T."/>
            <person name="Kamikawa R."/>
            <person name="Inagaki Y."/>
            <person name="Hashimoto T."/>
        </authorList>
    </citation>
    <scope>NUCLEOTIDE SEQUENCE [LARGE SCALE GENOMIC DNA]</scope>
    <source>
        <strain evidence="3">NY0173</strain>
    </source>
</reference>
<gene>
    <name evidence="3" type="ORF">KIPB_003027</name>
    <name evidence="4" type="ORF">KIPB_005078</name>
</gene>
<dbReference type="Gene3D" id="3.80.10.10">
    <property type="entry name" value="Ribonuclease Inhibitor"/>
    <property type="match status" value="1"/>
</dbReference>
<accession>A0A9K3GGQ5</accession>
<protein>
    <submittedName>
        <fullName evidence="3">Uncharacterized protein</fullName>
    </submittedName>
</protein>
<dbReference type="SUPFAM" id="SSF52058">
    <property type="entry name" value="L domain-like"/>
    <property type="match status" value="1"/>
</dbReference>
<dbReference type="InterPro" id="IPR050216">
    <property type="entry name" value="LRR_domain-containing"/>
</dbReference>
<dbReference type="Proteomes" id="UP000265618">
    <property type="component" value="Unassembled WGS sequence"/>
</dbReference>
<evidence type="ECO:0000313" key="3">
    <source>
        <dbReference type="EMBL" id="GIQ81972.1"/>
    </source>
</evidence>
<dbReference type="PANTHER" id="PTHR48051:SF1">
    <property type="entry name" value="RAS SUPPRESSOR PROTEIN 1"/>
    <property type="match status" value="1"/>
</dbReference>
<evidence type="ECO:0000313" key="4">
    <source>
        <dbReference type="EMBL" id="GIQ83719.1"/>
    </source>
</evidence>
<comment type="caution">
    <text evidence="3">The sequence shown here is derived from an EMBL/GenBank/DDBJ whole genome shotgun (WGS) entry which is preliminary data.</text>
</comment>
<dbReference type="OrthoDB" id="1394818at2759"/>
<keyword evidence="2" id="KW-0677">Repeat</keyword>
<dbReference type="InterPro" id="IPR032675">
    <property type="entry name" value="LRR_dom_sf"/>
</dbReference>
<sequence length="274" mass="29866">MSNNLRFDGTDMDVLQSLVQLGLGPLSETELDHIRSETGYELSHQQGAKRIVSLSLDSRVPESRCLDLEMTRLNRLNLLSTLSLSRCRLTDLGSLNSMGETSLKILLLPHNDLTSFPPGLSSLAQLEVLDVSFNKGITEVPAEVGLLTRLREFRASNCSITHVHSGLGESECLDLVDLSHNSITHLPPSLRAWWARVRHREGLNTSVLLLEGNTACRTELVGQGLMLRGVTVSPVATPLPLSASEAEERQRHEKALGLPEGEVVGAGLGGLREQ</sequence>
<evidence type="ECO:0000256" key="1">
    <source>
        <dbReference type="ARBA" id="ARBA00022614"/>
    </source>
</evidence>
<dbReference type="AlphaFoldDB" id="A0A9K3GGQ5"/>
<organism evidence="3 5">
    <name type="scientific">Kipferlia bialata</name>
    <dbReference type="NCBI Taxonomy" id="797122"/>
    <lineage>
        <taxon>Eukaryota</taxon>
        <taxon>Metamonada</taxon>
        <taxon>Carpediemonas-like organisms</taxon>
        <taxon>Kipferlia</taxon>
    </lineage>
</organism>
<name>A0A9K3GGQ5_9EUKA</name>
<dbReference type="EMBL" id="BDIP01001152">
    <property type="protein sequence ID" value="GIQ83719.1"/>
    <property type="molecule type" value="Genomic_DNA"/>
</dbReference>